<dbReference type="Proteomes" id="UP000593571">
    <property type="component" value="Unassembled WGS sequence"/>
</dbReference>
<keyword evidence="3" id="KW-1185">Reference proteome</keyword>
<evidence type="ECO:0000256" key="1">
    <source>
        <dbReference type="SAM" id="MobiDB-lite"/>
    </source>
</evidence>
<protein>
    <submittedName>
        <fullName evidence="2">Uncharacterized protein</fullName>
    </submittedName>
</protein>
<organism evidence="2 3">
    <name type="scientific">Rousettus aegyptiacus</name>
    <name type="common">Egyptian fruit bat</name>
    <name type="synonym">Pteropus aegyptiacus</name>
    <dbReference type="NCBI Taxonomy" id="9407"/>
    <lineage>
        <taxon>Eukaryota</taxon>
        <taxon>Metazoa</taxon>
        <taxon>Chordata</taxon>
        <taxon>Craniata</taxon>
        <taxon>Vertebrata</taxon>
        <taxon>Euteleostomi</taxon>
        <taxon>Mammalia</taxon>
        <taxon>Eutheria</taxon>
        <taxon>Laurasiatheria</taxon>
        <taxon>Chiroptera</taxon>
        <taxon>Yinpterochiroptera</taxon>
        <taxon>Pteropodoidea</taxon>
        <taxon>Pteropodidae</taxon>
        <taxon>Rousettinae</taxon>
        <taxon>Rousettus</taxon>
    </lineage>
</organism>
<evidence type="ECO:0000313" key="3">
    <source>
        <dbReference type="Proteomes" id="UP000593571"/>
    </source>
</evidence>
<name>A0A7J8GBU4_ROUAE</name>
<accession>A0A7J8GBU4</accession>
<feature type="region of interest" description="Disordered" evidence="1">
    <location>
        <begin position="113"/>
        <end position="201"/>
    </location>
</feature>
<dbReference type="AlphaFoldDB" id="A0A7J8GBU4"/>
<evidence type="ECO:0000313" key="2">
    <source>
        <dbReference type="EMBL" id="KAF6457125.1"/>
    </source>
</evidence>
<proteinExistence type="predicted"/>
<gene>
    <name evidence="2" type="ORF">HJG63_011683</name>
</gene>
<dbReference type="EMBL" id="JACASE010000006">
    <property type="protein sequence ID" value="KAF6457125.1"/>
    <property type="molecule type" value="Genomic_DNA"/>
</dbReference>
<reference evidence="2 3" key="1">
    <citation type="journal article" date="2020" name="Nature">
        <title>Six reference-quality genomes reveal evolution of bat adaptations.</title>
        <authorList>
            <person name="Jebb D."/>
            <person name="Huang Z."/>
            <person name="Pippel M."/>
            <person name="Hughes G.M."/>
            <person name="Lavrichenko K."/>
            <person name="Devanna P."/>
            <person name="Winkler S."/>
            <person name="Jermiin L.S."/>
            <person name="Skirmuntt E.C."/>
            <person name="Katzourakis A."/>
            <person name="Burkitt-Gray L."/>
            <person name="Ray D.A."/>
            <person name="Sullivan K.A.M."/>
            <person name="Roscito J.G."/>
            <person name="Kirilenko B.M."/>
            <person name="Davalos L.M."/>
            <person name="Corthals A.P."/>
            <person name="Power M.L."/>
            <person name="Jones G."/>
            <person name="Ransome R.D."/>
            <person name="Dechmann D.K.N."/>
            <person name="Locatelli A.G."/>
            <person name="Puechmaille S.J."/>
            <person name="Fedrigo O."/>
            <person name="Jarvis E.D."/>
            <person name="Hiller M."/>
            <person name="Vernes S.C."/>
            <person name="Myers E.W."/>
            <person name="Teeling E.C."/>
        </authorList>
    </citation>
    <scope>NUCLEOTIDE SEQUENCE [LARGE SCALE GENOMIC DNA]</scope>
    <source>
        <strain evidence="2">MRouAeg1</strain>
        <tissue evidence="2">Muscle</tissue>
    </source>
</reference>
<feature type="compositionally biased region" description="Basic and acidic residues" evidence="1">
    <location>
        <begin position="143"/>
        <end position="159"/>
    </location>
</feature>
<comment type="caution">
    <text evidence="2">The sequence shown here is derived from an EMBL/GenBank/DDBJ whole genome shotgun (WGS) entry which is preliminary data.</text>
</comment>
<sequence length="201" mass="21307">MAIFSTEIHTPHTNKTQITESILHRNQHAITYRVKNHKIVSLQSEAPSCWRGERETGAFSGRLPGGGGIPGFGCLHLQPFNFGDVSEGDNEHFSVNCSFWFSLASSLPLPASAEIPGPPETRTSLSATAPRANAAGKLPIPEPGKRTERGAIRGGRNEGGRVGGGGGRKPTEAVATGFCRRPEAQTTPSSFANPSLQPLLA</sequence>
<feature type="compositionally biased region" description="Polar residues" evidence="1">
    <location>
        <begin position="184"/>
        <end position="201"/>
    </location>
</feature>